<organism evidence="2 3">
    <name type="scientific">Dactylonectria macrodidyma</name>
    <dbReference type="NCBI Taxonomy" id="307937"/>
    <lineage>
        <taxon>Eukaryota</taxon>
        <taxon>Fungi</taxon>
        <taxon>Dikarya</taxon>
        <taxon>Ascomycota</taxon>
        <taxon>Pezizomycotina</taxon>
        <taxon>Sordariomycetes</taxon>
        <taxon>Hypocreomycetidae</taxon>
        <taxon>Hypocreales</taxon>
        <taxon>Nectriaceae</taxon>
        <taxon>Dactylonectria</taxon>
    </lineage>
</organism>
<keyword evidence="1" id="KW-0732">Signal</keyword>
<keyword evidence="3" id="KW-1185">Reference proteome</keyword>
<reference evidence="2" key="1">
    <citation type="journal article" date="2021" name="Nat. Commun.">
        <title>Genetic determinants of endophytism in the Arabidopsis root mycobiome.</title>
        <authorList>
            <person name="Mesny F."/>
            <person name="Miyauchi S."/>
            <person name="Thiergart T."/>
            <person name="Pickel B."/>
            <person name="Atanasova L."/>
            <person name="Karlsson M."/>
            <person name="Huettel B."/>
            <person name="Barry K.W."/>
            <person name="Haridas S."/>
            <person name="Chen C."/>
            <person name="Bauer D."/>
            <person name="Andreopoulos W."/>
            <person name="Pangilinan J."/>
            <person name="LaButti K."/>
            <person name="Riley R."/>
            <person name="Lipzen A."/>
            <person name="Clum A."/>
            <person name="Drula E."/>
            <person name="Henrissat B."/>
            <person name="Kohler A."/>
            <person name="Grigoriev I.V."/>
            <person name="Martin F.M."/>
            <person name="Hacquard S."/>
        </authorList>
    </citation>
    <scope>NUCLEOTIDE SEQUENCE</scope>
    <source>
        <strain evidence="2">MPI-CAGE-AT-0147</strain>
    </source>
</reference>
<evidence type="ECO:0008006" key="4">
    <source>
        <dbReference type="Google" id="ProtNLM"/>
    </source>
</evidence>
<dbReference type="Proteomes" id="UP000738349">
    <property type="component" value="Unassembled WGS sequence"/>
</dbReference>
<comment type="caution">
    <text evidence="2">The sequence shown here is derived from an EMBL/GenBank/DDBJ whole genome shotgun (WGS) entry which is preliminary data.</text>
</comment>
<dbReference type="EMBL" id="JAGMUV010000005">
    <property type="protein sequence ID" value="KAH7156360.1"/>
    <property type="molecule type" value="Genomic_DNA"/>
</dbReference>
<gene>
    <name evidence="2" type="ORF">EDB81DRAFT_388201</name>
</gene>
<accession>A0A9P9JDB3</accession>
<evidence type="ECO:0000256" key="1">
    <source>
        <dbReference type="SAM" id="SignalP"/>
    </source>
</evidence>
<name>A0A9P9JDB3_9HYPO</name>
<evidence type="ECO:0000313" key="3">
    <source>
        <dbReference type="Proteomes" id="UP000738349"/>
    </source>
</evidence>
<protein>
    <recommendedName>
        <fullName evidence="4">Secreted protein</fullName>
    </recommendedName>
</protein>
<feature type="signal peptide" evidence="1">
    <location>
        <begin position="1"/>
        <end position="19"/>
    </location>
</feature>
<feature type="chain" id="PRO_5040349044" description="Secreted protein" evidence="1">
    <location>
        <begin position="20"/>
        <end position="195"/>
    </location>
</feature>
<evidence type="ECO:0000313" key="2">
    <source>
        <dbReference type="EMBL" id="KAH7156360.1"/>
    </source>
</evidence>
<dbReference type="AlphaFoldDB" id="A0A9P9JDB3"/>
<sequence length="195" mass="21737">MVFWLLLRTDVLALWMVRGVSLFAPSPFKGEIEVAIVHAAEIESLKNRLLKRVASIPAHGLPIKANCWTYTFPPANDDSARQIVPQISNRYSTAPSRSHCNSVDRSSPKYTTLVLTSHLYLQSKRRHCDGNSQFVPHPLDRDSQRLRDPGRAASLLLRATRPTCIGQSVALSGKVKKEISHVRVICIFNSGSIQP</sequence>
<proteinExistence type="predicted"/>